<feature type="region of interest" description="Disordered" evidence="5">
    <location>
        <begin position="77"/>
        <end position="101"/>
    </location>
</feature>
<feature type="domain" description="Peptidase S1" evidence="6">
    <location>
        <begin position="1"/>
        <end position="72"/>
    </location>
</feature>
<dbReference type="OrthoDB" id="546450at2759"/>
<evidence type="ECO:0000256" key="4">
    <source>
        <dbReference type="ARBA" id="ARBA00023157"/>
    </source>
</evidence>
<reference evidence="7 8" key="1">
    <citation type="submission" date="2019-09" db="EMBL/GenBank/DDBJ databases">
        <title>Bird 10,000 Genomes (B10K) Project - Family phase.</title>
        <authorList>
            <person name="Zhang G."/>
        </authorList>
    </citation>
    <scope>NUCLEOTIDE SEQUENCE [LARGE SCALE GENOMIC DNA]</scope>
    <source>
        <strain evidence="7">B10K-DU-001-24</strain>
        <tissue evidence="7">Muscle</tissue>
    </source>
</reference>
<dbReference type="InterPro" id="IPR043504">
    <property type="entry name" value="Peptidase_S1_PA_chymotrypsin"/>
</dbReference>
<dbReference type="InterPro" id="IPR001254">
    <property type="entry name" value="Trypsin_dom"/>
</dbReference>
<dbReference type="PANTHER" id="PTHR24252">
    <property type="entry name" value="ACROSIN-RELATED"/>
    <property type="match status" value="1"/>
</dbReference>
<evidence type="ECO:0000256" key="2">
    <source>
        <dbReference type="ARBA" id="ARBA00012050"/>
    </source>
</evidence>
<name>A0A7K9BQJ9_9PICI</name>
<evidence type="ECO:0000313" key="8">
    <source>
        <dbReference type="Proteomes" id="UP000574528"/>
    </source>
</evidence>
<dbReference type="SUPFAM" id="SSF50494">
    <property type="entry name" value="Trypsin-like serine proteases"/>
    <property type="match status" value="1"/>
</dbReference>
<keyword evidence="8" id="KW-1185">Reference proteome</keyword>
<dbReference type="PANTHER" id="PTHR24252:SF8">
    <property type="entry name" value="ACROSIN"/>
    <property type="match status" value="1"/>
</dbReference>
<dbReference type="InterPro" id="IPR033116">
    <property type="entry name" value="TRYPSIN_SER"/>
</dbReference>
<organism evidence="7 8">
    <name type="scientific">Psilopogon haemacephalus</name>
    <name type="common">coppersmith barbet</name>
    <dbReference type="NCBI Taxonomy" id="2585815"/>
    <lineage>
        <taxon>Eukaryota</taxon>
        <taxon>Metazoa</taxon>
        <taxon>Chordata</taxon>
        <taxon>Craniata</taxon>
        <taxon>Vertebrata</taxon>
        <taxon>Euteleostomi</taxon>
        <taxon>Archelosauria</taxon>
        <taxon>Archosauria</taxon>
        <taxon>Dinosauria</taxon>
        <taxon>Saurischia</taxon>
        <taxon>Theropoda</taxon>
        <taxon>Coelurosauria</taxon>
        <taxon>Aves</taxon>
        <taxon>Neognathae</taxon>
        <taxon>Neoaves</taxon>
        <taxon>Telluraves</taxon>
        <taxon>Coraciimorphae</taxon>
        <taxon>Piciformes</taxon>
        <taxon>Megalaimidae</taxon>
        <taxon>Psilopogon</taxon>
    </lineage>
</organism>
<sequence length="101" mass="11021">IHSHNLCAGSLQGGINTCQGDSGGPLMCQARDANYFWLVGVTSWGKDCGRSRQPSVYTSTQHFHHWILLQTGLVQTERTSPTPRTWAPAPTRAAPAHRPSP</sequence>
<dbReference type="EMBL" id="VWZI01003600">
    <property type="protein sequence ID" value="NXG42594.1"/>
    <property type="molecule type" value="Genomic_DNA"/>
</dbReference>
<comment type="catalytic activity">
    <reaction evidence="1">
        <text>Preferential cleavage: Arg-|-Xaa, Lys-|-Xaa.</text>
        <dbReference type="EC" id="3.4.21.10"/>
    </reaction>
</comment>
<dbReference type="InterPro" id="IPR009003">
    <property type="entry name" value="Peptidase_S1_PA"/>
</dbReference>
<feature type="non-terminal residue" evidence="7">
    <location>
        <position position="101"/>
    </location>
</feature>
<evidence type="ECO:0000256" key="5">
    <source>
        <dbReference type="SAM" id="MobiDB-lite"/>
    </source>
</evidence>
<accession>A0A7K9BQJ9</accession>
<dbReference type="Pfam" id="PF00089">
    <property type="entry name" value="Trypsin"/>
    <property type="match status" value="1"/>
</dbReference>
<dbReference type="EC" id="3.4.21.10" evidence="2"/>
<dbReference type="Gene3D" id="2.40.10.10">
    <property type="entry name" value="Trypsin-like serine proteases"/>
    <property type="match status" value="1"/>
</dbReference>
<comment type="caution">
    <text evidence="7">The sequence shown here is derived from an EMBL/GenBank/DDBJ whole genome shotgun (WGS) entry which is preliminary data.</text>
</comment>
<protein>
    <recommendedName>
        <fullName evidence="3">Acrosin</fullName>
        <ecNumber evidence="2">3.4.21.10</ecNumber>
    </recommendedName>
</protein>
<dbReference type="GO" id="GO:0006508">
    <property type="term" value="P:proteolysis"/>
    <property type="evidence" value="ECO:0007669"/>
    <property type="project" value="InterPro"/>
</dbReference>
<dbReference type="PROSITE" id="PS50240">
    <property type="entry name" value="TRYPSIN_DOM"/>
    <property type="match status" value="1"/>
</dbReference>
<evidence type="ECO:0000313" key="7">
    <source>
        <dbReference type="EMBL" id="NXG42594.1"/>
    </source>
</evidence>
<evidence type="ECO:0000256" key="1">
    <source>
        <dbReference type="ARBA" id="ARBA00001656"/>
    </source>
</evidence>
<dbReference type="GO" id="GO:0007340">
    <property type="term" value="P:acrosome reaction"/>
    <property type="evidence" value="ECO:0007669"/>
    <property type="project" value="TreeGrafter"/>
</dbReference>
<dbReference type="GO" id="GO:0004252">
    <property type="term" value="F:serine-type endopeptidase activity"/>
    <property type="evidence" value="ECO:0007669"/>
    <property type="project" value="InterPro"/>
</dbReference>
<dbReference type="Proteomes" id="UP000574528">
    <property type="component" value="Unassembled WGS sequence"/>
</dbReference>
<feature type="non-terminal residue" evidence="7">
    <location>
        <position position="1"/>
    </location>
</feature>
<evidence type="ECO:0000256" key="3">
    <source>
        <dbReference type="ARBA" id="ARBA00017161"/>
    </source>
</evidence>
<keyword evidence="4" id="KW-1015">Disulfide bond</keyword>
<proteinExistence type="predicted"/>
<dbReference type="PROSITE" id="PS00135">
    <property type="entry name" value="TRYPSIN_SER"/>
    <property type="match status" value="1"/>
</dbReference>
<gene>
    <name evidence="7" type="primary">Acr_0</name>
    <name evidence="7" type="ORF">PSIHAE_R05125</name>
</gene>
<evidence type="ECO:0000259" key="6">
    <source>
        <dbReference type="PROSITE" id="PS50240"/>
    </source>
</evidence>
<feature type="compositionally biased region" description="Low complexity" evidence="5">
    <location>
        <begin position="78"/>
        <end position="101"/>
    </location>
</feature>
<dbReference type="AlphaFoldDB" id="A0A7K9BQJ9"/>